<feature type="non-terminal residue" evidence="1">
    <location>
        <position position="299"/>
    </location>
</feature>
<keyword evidence="2" id="KW-1185">Reference proteome</keyword>
<dbReference type="EMBL" id="CAJNJA010093924">
    <property type="protein sequence ID" value="CAE7941434.1"/>
    <property type="molecule type" value="Genomic_DNA"/>
</dbReference>
<accession>A0A813CEH7</accession>
<reference evidence="1" key="1">
    <citation type="submission" date="2021-02" db="EMBL/GenBank/DDBJ databases">
        <authorList>
            <person name="Dougan E. K."/>
            <person name="Rhodes N."/>
            <person name="Thang M."/>
            <person name="Chan C."/>
        </authorList>
    </citation>
    <scope>NUCLEOTIDE SEQUENCE</scope>
</reference>
<dbReference type="AlphaFoldDB" id="A0A813CEH7"/>
<sequence>MHRRLWAKHYVALWRHLWRRNKGEHYRHCYSVLGLSGAPTPPSALALSRAVLLRQVSIAGPVTLLQLLHVQWQETPKVAWLGEIRRDIQHVAQYAQAARTLLGTRDAVRSLVEALQDDPDWWVRQVKNACKTSVTDMVSCAPPPSSAMDGCRGARPPDAAATRAQVHGVPRKAHACPWCEASFDMRKHLGAFARLLGTSRISNTMMNVREVEGTEARQAKSLRRGAWDAFTAALPTLQSHGHKTLTTAERIDLLGEDLNLGLLSRLFRPDPTFLAWVSSFIQSRSKDGPRGYAAAFWDN</sequence>
<gene>
    <name evidence="1" type="ORF">SNEC2469_LOCUS34285</name>
</gene>
<evidence type="ECO:0000313" key="2">
    <source>
        <dbReference type="Proteomes" id="UP000601435"/>
    </source>
</evidence>
<proteinExistence type="predicted"/>
<dbReference type="Proteomes" id="UP000601435">
    <property type="component" value="Unassembled WGS sequence"/>
</dbReference>
<name>A0A813CEH7_9DINO</name>
<evidence type="ECO:0000313" key="1">
    <source>
        <dbReference type="EMBL" id="CAE7941434.1"/>
    </source>
</evidence>
<organism evidence="1 2">
    <name type="scientific">Symbiodinium necroappetens</name>
    <dbReference type="NCBI Taxonomy" id="1628268"/>
    <lineage>
        <taxon>Eukaryota</taxon>
        <taxon>Sar</taxon>
        <taxon>Alveolata</taxon>
        <taxon>Dinophyceae</taxon>
        <taxon>Suessiales</taxon>
        <taxon>Symbiodiniaceae</taxon>
        <taxon>Symbiodinium</taxon>
    </lineage>
</organism>
<feature type="non-terminal residue" evidence="1">
    <location>
        <position position="1"/>
    </location>
</feature>
<comment type="caution">
    <text evidence="1">The sequence shown here is derived from an EMBL/GenBank/DDBJ whole genome shotgun (WGS) entry which is preliminary data.</text>
</comment>
<protein>
    <submittedName>
        <fullName evidence="1">Uncharacterized protein</fullName>
    </submittedName>
</protein>